<dbReference type="AlphaFoldDB" id="A0A371YXE3"/>
<dbReference type="RefSeq" id="WP_116703950.1">
    <property type="nucleotide sequence ID" value="NZ_QUWV01000144.1"/>
</dbReference>
<proteinExistence type="predicted"/>
<organism evidence="2 3">
    <name type="scientific">Komagataeibacter melaceti</name>
    <dbReference type="NCBI Taxonomy" id="2766577"/>
    <lineage>
        <taxon>Bacteria</taxon>
        <taxon>Pseudomonadati</taxon>
        <taxon>Pseudomonadota</taxon>
        <taxon>Alphaproteobacteria</taxon>
        <taxon>Acetobacterales</taxon>
        <taxon>Acetobacteraceae</taxon>
        <taxon>Komagataeibacter</taxon>
    </lineage>
</organism>
<evidence type="ECO:0000256" key="1">
    <source>
        <dbReference type="SAM" id="Phobius"/>
    </source>
</evidence>
<reference evidence="2 3" key="1">
    <citation type="submission" date="2018-08" db="EMBL/GenBank/DDBJ databases">
        <title>Komagataeibacter sp. AV 382.</title>
        <authorList>
            <person name="Skraban J."/>
            <person name="Trcek J."/>
        </authorList>
    </citation>
    <scope>NUCLEOTIDE SEQUENCE [LARGE SCALE GENOMIC DNA]</scope>
    <source>
        <strain evidence="2 3">AV 382</strain>
    </source>
</reference>
<keyword evidence="3" id="KW-1185">Reference proteome</keyword>
<comment type="caution">
    <text evidence="2">The sequence shown here is derived from an EMBL/GenBank/DDBJ whole genome shotgun (WGS) entry which is preliminary data.</text>
</comment>
<gene>
    <name evidence="2" type="ORF">DY926_14145</name>
</gene>
<keyword evidence="1" id="KW-1133">Transmembrane helix</keyword>
<keyword evidence="1" id="KW-0472">Membrane</keyword>
<name>A0A371YXE3_9PROT</name>
<accession>A0A371YXE3</accession>
<feature type="transmembrane region" description="Helical" evidence="1">
    <location>
        <begin position="55"/>
        <end position="75"/>
    </location>
</feature>
<keyword evidence="1" id="KW-0812">Transmembrane</keyword>
<sequence>MSDFKDSEYYGSRVEPARRESGWLSDGDFIRRGREEYRDYRMGAGGQSPSTAKGIFSLILLIMAAGALFSIAQGLEVVMNNASNAVDDVGRSLFAFPWKGIAIVIADIWLGIYTWLKLA</sequence>
<feature type="transmembrane region" description="Helical" evidence="1">
    <location>
        <begin position="95"/>
        <end position="116"/>
    </location>
</feature>
<evidence type="ECO:0000313" key="3">
    <source>
        <dbReference type="Proteomes" id="UP000262371"/>
    </source>
</evidence>
<dbReference type="EMBL" id="QUWV01000144">
    <property type="protein sequence ID" value="RFD18894.1"/>
    <property type="molecule type" value="Genomic_DNA"/>
</dbReference>
<protein>
    <submittedName>
        <fullName evidence="2">Uncharacterized protein</fullName>
    </submittedName>
</protein>
<dbReference type="Proteomes" id="UP000262371">
    <property type="component" value="Unassembled WGS sequence"/>
</dbReference>
<evidence type="ECO:0000313" key="2">
    <source>
        <dbReference type="EMBL" id="RFD18894.1"/>
    </source>
</evidence>